<reference evidence="3" key="1">
    <citation type="submission" date="2023-07" db="EMBL/GenBank/DDBJ databases">
        <authorList>
            <person name="Yue Y."/>
        </authorList>
    </citation>
    <scope>NUCLEOTIDE SEQUENCE [LARGE SCALE GENOMIC DNA]</scope>
    <source>
        <strain evidence="3">2Y89</strain>
    </source>
</reference>
<keyword evidence="1" id="KW-0472">Membrane</keyword>
<evidence type="ECO:0000313" key="2">
    <source>
        <dbReference type="EMBL" id="MCA0153175.1"/>
    </source>
</evidence>
<name>A0ABS7XZS6_9FLAO</name>
<feature type="transmembrane region" description="Helical" evidence="1">
    <location>
        <begin position="52"/>
        <end position="76"/>
    </location>
</feature>
<proteinExistence type="predicted"/>
<dbReference type="Proteomes" id="UP001198402">
    <property type="component" value="Unassembled WGS sequence"/>
</dbReference>
<keyword evidence="1" id="KW-1133">Transmembrane helix</keyword>
<accession>A0ABS7XZS6</accession>
<dbReference type="RefSeq" id="WP_224478136.1">
    <property type="nucleotide sequence ID" value="NZ_JAIUJS010000003.1"/>
</dbReference>
<organism evidence="2 3">
    <name type="scientific">Winogradskyella vincentii</name>
    <dbReference type="NCBI Taxonomy" id="2877122"/>
    <lineage>
        <taxon>Bacteria</taxon>
        <taxon>Pseudomonadati</taxon>
        <taxon>Bacteroidota</taxon>
        <taxon>Flavobacteriia</taxon>
        <taxon>Flavobacteriales</taxon>
        <taxon>Flavobacteriaceae</taxon>
        <taxon>Winogradskyella</taxon>
    </lineage>
</organism>
<evidence type="ECO:0000256" key="1">
    <source>
        <dbReference type="SAM" id="Phobius"/>
    </source>
</evidence>
<sequence length="77" mass="8909">MGEVIGEFIFYVLLNFIGGTIRWIIGSIWRILFNKPKFTYKEYIYGPEEPDFYNSTHTFINGAIAVVFIVIIIAIIT</sequence>
<keyword evidence="1" id="KW-0812">Transmembrane</keyword>
<feature type="transmembrane region" description="Helical" evidence="1">
    <location>
        <begin position="12"/>
        <end position="32"/>
    </location>
</feature>
<keyword evidence="3" id="KW-1185">Reference proteome</keyword>
<comment type="caution">
    <text evidence="2">The sequence shown here is derived from an EMBL/GenBank/DDBJ whole genome shotgun (WGS) entry which is preliminary data.</text>
</comment>
<gene>
    <name evidence="2" type="ORF">LBV24_08110</name>
</gene>
<evidence type="ECO:0000313" key="3">
    <source>
        <dbReference type="Proteomes" id="UP001198402"/>
    </source>
</evidence>
<dbReference type="EMBL" id="JAIUJS010000003">
    <property type="protein sequence ID" value="MCA0153175.1"/>
    <property type="molecule type" value="Genomic_DNA"/>
</dbReference>
<protein>
    <submittedName>
        <fullName evidence="2">Uncharacterized protein</fullName>
    </submittedName>
</protein>